<dbReference type="InterPro" id="IPR006603">
    <property type="entry name" value="PQ-loop_rpt"/>
</dbReference>
<dbReference type="InterPro" id="IPR016817">
    <property type="entry name" value="MannP-dilichol_defect-1"/>
</dbReference>
<dbReference type="FunFam" id="1.20.1280.290:FF:000006">
    <property type="entry name" value="mannose-P-dolichol utilization defect 1 protein"/>
    <property type="match status" value="1"/>
</dbReference>
<dbReference type="AlphaFoldDB" id="A0A0J9XH60"/>
<protein>
    <recommendedName>
        <fullName evidence="8">Mannose-P-dolichol utilization defect 1 protein homolog</fullName>
    </recommendedName>
</protein>
<dbReference type="Proteomes" id="UP000242525">
    <property type="component" value="Unassembled WGS sequence"/>
</dbReference>
<dbReference type="SMART" id="SM00679">
    <property type="entry name" value="CTNS"/>
    <property type="match status" value="2"/>
</dbReference>
<evidence type="ECO:0000313" key="11">
    <source>
        <dbReference type="Proteomes" id="UP000242525"/>
    </source>
</evidence>
<comment type="similarity">
    <text evidence="7 8">Belongs to the MPDU1 (TC 2.A.43.3) family.</text>
</comment>
<keyword evidence="3 8" id="KW-0812">Transmembrane</keyword>
<dbReference type="PANTHER" id="PTHR12226:SF2">
    <property type="entry name" value="MANNOSE-P-DOLICHOL UTILIZATION DEFECT 1 PROTEIN"/>
    <property type="match status" value="1"/>
</dbReference>
<dbReference type="PANTHER" id="PTHR12226">
    <property type="entry name" value="MANNOSE-P-DOLICHOL UTILIZATION DEFECT 1 LEC35 -RELATED"/>
    <property type="match status" value="1"/>
</dbReference>
<evidence type="ECO:0000313" key="10">
    <source>
        <dbReference type="EMBL" id="CDO56653.1"/>
    </source>
</evidence>
<evidence type="ECO:0000256" key="3">
    <source>
        <dbReference type="ARBA" id="ARBA00022692"/>
    </source>
</evidence>
<evidence type="ECO:0000256" key="1">
    <source>
        <dbReference type="ARBA" id="ARBA00004141"/>
    </source>
</evidence>
<keyword evidence="4" id="KW-0677">Repeat</keyword>
<feature type="transmembrane region" description="Helical" evidence="9">
    <location>
        <begin position="88"/>
        <end position="111"/>
    </location>
</feature>
<proteinExistence type="inferred from homology"/>
<dbReference type="Gene3D" id="1.20.1280.290">
    <property type="match status" value="2"/>
</dbReference>
<dbReference type="GO" id="GO:0016020">
    <property type="term" value="C:membrane"/>
    <property type="evidence" value="ECO:0007669"/>
    <property type="project" value="UniProtKB-SubCell"/>
</dbReference>
<dbReference type="Pfam" id="PF04193">
    <property type="entry name" value="PQ-loop"/>
    <property type="match status" value="2"/>
</dbReference>
<evidence type="ECO:0000256" key="6">
    <source>
        <dbReference type="ARBA" id="ARBA00023136"/>
    </source>
</evidence>
<evidence type="ECO:0000256" key="7">
    <source>
        <dbReference type="ARBA" id="ARBA00038475"/>
    </source>
</evidence>
<evidence type="ECO:0000256" key="5">
    <source>
        <dbReference type="ARBA" id="ARBA00022989"/>
    </source>
</evidence>
<sequence>MEAIGQIIDPLSGYIRPITALIPEPVENIGVSLLGDKCYDTLIRKVDFVSSPDCVALAISRALGLGIVGMSSIVKVPQILKLVSSRSADGLSLVSFVLETIGYFISLSYGFRMNFPFTTFGETALIGIQNFVICFLILQYSGKKTLAALFFAAISSFVYILVDPTNAGYISDQQMTLLQGLTIPLSLFSKIPQVLTNYKNKSTGQLSAFSVINYLAGSLARVFTTFQEVNDPIILSSFVGATILNAILAIQLVLYWSNSNKPVSAEKKKK</sequence>
<evidence type="ECO:0000256" key="4">
    <source>
        <dbReference type="ARBA" id="ARBA00022737"/>
    </source>
</evidence>
<dbReference type="EMBL" id="CCBN010000016">
    <property type="protein sequence ID" value="CDO56653.1"/>
    <property type="molecule type" value="Genomic_DNA"/>
</dbReference>
<name>A0A0J9XH60_GEOCN</name>
<feature type="transmembrane region" description="Helical" evidence="9">
    <location>
        <begin position="233"/>
        <end position="257"/>
    </location>
</feature>
<dbReference type="OrthoDB" id="271506at2759"/>
<comment type="caution">
    <text evidence="10">The sequence shown here is derived from an EMBL/GenBank/DDBJ whole genome shotgun (WGS) entry which is preliminary data.</text>
</comment>
<comment type="subcellular location">
    <subcellularLocation>
        <location evidence="1 8">Membrane</location>
        <topology evidence="1 8">Multi-pass membrane protein</topology>
    </subcellularLocation>
</comment>
<accession>A0A0J9XH60</accession>
<feature type="transmembrane region" description="Helical" evidence="9">
    <location>
        <begin position="117"/>
        <end position="138"/>
    </location>
</feature>
<gene>
    <name evidence="10" type="ORF">BN980_GECA16s00868g</name>
</gene>
<organism evidence="10 11">
    <name type="scientific">Geotrichum candidum</name>
    <name type="common">Oospora lactis</name>
    <name type="synonym">Dipodascus geotrichum</name>
    <dbReference type="NCBI Taxonomy" id="1173061"/>
    <lineage>
        <taxon>Eukaryota</taxon>
        <taxon>Fungi</taxon>
        <taxon>Dikarya</taxon>
        <taxon>Ascomycota</taxon>
        <taxon>Saccharomycotina</taxon>
        <taxon>Dipodascomycetes</taxon>
        <taxon>Dipodascales</taxon>
        <taxon>Dipodascaceae</taxon>
        <taxon>Geotrichum</taxon>
    </lineage>
</organism>
<feature type="transmembrane region" description="Helical" evidence="9">
    <location>
        <begin position="145"/>
        <end position="162"/>
    </location>
</feature>
<reference evidence="10" key="1">
    <citation type="submission" date="2014-03" db="EMBL/GenBank/DDBJ databases">
        <authorList>
            <person name="Casaregola S."/>
        </authorList>
    </citation>
    <scope>NUCLEOTIDE SEQUENCE [LARGE SCALE GENOMIC DNA]</scope>
    <source>
        <strain evidence="10">CLIB 918</strain>
    </source>
</reference>
<dbReference type="STRING" id="1173061.A0A0J9XH60"/>
<keyword evidence="2" id="KW-0813">Transport</keyword>
<dbReference type="PIRSF" id="PIRSF023381">
    <property type="entry name" value="MannP-dilichol_defect-1p"/>
    <property type="match status" value="1"/>
</dbReference>
<keyword evidence="5 8" id="KW-1133">Transmembrane helix</keyword>
<evidence type="ECO:0000256" key="8">
    <source>
        <dbReference type="PIRNR" id="PIRNR023381"/>
    </source>
</evidence>
<evidence type="ECO:0000256" key="2">
    <source>
        <dbReference type="ARBA" id="ARBA00022448"/>
    </source>
</evidence>
<keyword evidence="6 8" id="KW-0472">Membrane</keyword>
<keyword evidence="11" id="KW-1185">Reference proteome</keyword>
<evidence type="ECO:0000256" key="9">
    <source>
        <dbReference type="SAM" id="Phobius"/>
    </source>
</evidence>